<reference evidence="10 11" key="1">
    <citation type="journal article" date="2015" name="Genome Announc.">
        <title>Expanding the biotechnology potential of lactobacilli through comparative genomics of 213 strains and associated genera.</title>
        <authorList>
            <person name="Sun Z."/>
            <person name="Harris H.M."/>
            <person name="McCann A."/>
            <person name="Guo C."/>
            <person name="Argimon S."/>
            <person name="Zhang W."/>
            <person name="Yang X."/>
            <person name="Jeffery I.B."/>
            <person name="Cooney J.C."/>
            <person name="Kagawa T.F."/>
            <person name="Liu W."/>
            <person name="Song Y."/>
            <person name="Salvetti E."/>
            <person name="Wrobel A."/>
            <person name="Rasinkangas P."/>
            <person name="Parkhill J."/>
            <person name="Rea M.C."/>
            <person name="O'Sullivan O."/>
            <person name="Ritari J."/>
            <person name="Douillard F.P."/>
            <person name="Paul Ross R."/>
            <person name="Yang R."/>
            <person name="Briner A.E."/>
            <person name="Felis G.E."/>
            <person name="de Vos W.M."/>
            <person name="Barrangou R."/>
            <person name="Klaenhammer T.R."/>
            <person name="Caufield P.W."/>
            <person name="Cui Y."/>
            <person name="Zhang H."/>
            <person name="O'Toole P.W."/>
        </authorList>
    </citation>
    <scope>NUCLEOTIDE SEQUENCE [LARGE SCALE GENOMIC DNA]</scope>
    <source>
        <strain evidence="10 11">DSM 19519</strain>
    </source>
</reference>
<comment type="cofactor">
    <cofactor evidence="2">
        <name>pyridoxal 5'-phosphate</name>
        <dbReference type="ChEBI" id="CHEBI:597326"/>
    </cofactor>
</comment>
<evidence type="ECO:0000256" key="2">
    <source>
        <dbReference type="ARBA" id="ARBA00001933"/>
    </source>
</evidence>
<name>A0A0R1MAH4_9LACO</name>
<dbReference type="SUPFAM" id="SSF53686">
    <property type="entry name" value="Tryptophan synthase beta subunit-like PLP-dependent enzymes"/>
    <property type="match status" value="1"/>
</dbReference>
<dbReference type="EMBL" id="AZDX01000052">
    <property type="protein sequence ID" value="KRL04929.1"/>
    <property type="molecule type" value="Genomic_DNA"/>
</dbReference>
<keyword evidence="6" id="KW-0456">Lyase</keyword>
<comment type="function">
    <text evidence="7">Catalyzes the anaerobic formation of alpha-ketobutyrate and ammonia from threonine in a two-step reaction. The first step involved a dehydration of threonine and a production of enamine intermediates (aminocrotonate), which tautomerizes to its imine form (iminobutyrate). Both intermediates are unstable and short-lived. The second step is the nonenzymatic hydrolysis of the enamine/imine intermediates to form 2-ketobutyrate and free ammonia. In the low water environment of the cell, the second step is accelerated by RidA.</text>
</comment>
<dbReference type="PANTHER" id="PTHR48078">
    <property type="entry name" value="THREONINE DEHYDRATASE, MITOCHONDRIAL-RELATED"/>
    <property type="match status" value="1"/>
</dbReference>
<accession>A0A0R1MAH4</accession>
<dbReference type="PANTHER" id="PTHR48078:SF6">
    <property type="entry name" value="L-THREONINE DEHYDRATASE CATABOLIC TDCB"/>
    <property type="match status" value="1"/>
</dbReference>
<dbReference type="InterPro" id="IPR036052">
    <property type="entry name" value="TrpB-like_PALP_sf"/>
</dbReference>
<proteinExistence type="inferred from homology"/>
<dbReference type="Pfam" id="PF00291">
    <property type="entry name" value="PALP"/>
    <property type="match status" value="1"/>
</dbReference>
<comment type="catalytic activity">
    <reaction evidence="1">
        <text>L-threonine = 2-oxobutanoate + NH4(+)</text>
        <dbReference type="Rhea" id="RHEA:22108"/>
        <dbReference type="ChEBI" id="CHEBI:16763"/>
        <dbReference type="ChEBI" id="CHEBI:28938"/>
        <dbReference type="ChEBI" id="CHEBI:57926"/>
        <dbReference type="EC" id="4.3.1.19"/>
    </reaction>
</comment>
<dbReference type="AlphaFoldDB" id="A0A0R1MAH4"/>
<dbReference type="GO" id="GO:0009097">
    <property type="term" value="P:isoleucine biosynthetic process"/>
    <property type="evidence" value="ECO:0007669"/>
    <property type="project" value="TreeGrafter"/>
</dbReference>
<organism evidence="10 11">
    <name type="scientific">Liquorilactobacillus hordei DSM 19519</name>
    <dbReference type="NCBI Taxonomy" id="1423759"/>
    <lineage>
        <taxon>Bacteria</taxon>
        <taxon>Bacillati</taxon>
        <taxon>Bacillota</taxon>
        <taxon>Bacilli</taxon>
        <taxon>Lactobacillales</taxon>
        <taxon>Lactobacillaceae</taxon>
        <taxon>Liquorilactobacillus</taxon>
    </lineage>
</organism>
<comment type="caution">
    <text evidence="10">The sequence shown here is derived from an EMBL/GenBank/DDBJ whole genome shotgun (WGS) entry which is preliminary data.</text>
</comment>
<dbReference type="FunFam" id="3.40.50.1100:FF:000005">
    <property type="entry name" value="Threonine dehydratase catabolic"/>
    <property type="match status" value="1"/>
</dbReference>
<dbReference type="Gene3D" id="3.40.50.1100">
    <property type="match status" value="2"/>
</dbReference>
<gene>
    <name evidence="10" type="ORF">FC92_GL001732</name>
</gene>
<sequence length="335" mass="36504">MRYFPQNLGSGVVLMKKFDLQDVEEAYEKIKPYLRMTPVVESLFLNSNKREYFFKLESLQPVRNFKIRGALNKILSLTHSEKKKGVVTISSGNHGIATAYASQLLGIKKVEVIVPIGTPQNKIEKIEKFGGLVKQIGKNYDEAHTQGMQYVKKSGMNYIDSYYSDPLIYSGQGTISLELIQQLPLLDTIVVPIGGGGLITGIAVAAKSINPAIKIVGVQTAACPAMIESITQNNFYEEYPTKDSICESLVGGIGRLSYEMLPAYVDELLAVDEADIASAVAFMAKKEKIIAEPGSCTTIAALQKYGKKIGGNTVVAIISGGNIDEQLLNKLLAEN</sequence>
<comment type="similarity">
    <text evidence="3">Belongs to the serine/threonine dehydratase family.</text>
</comment>
<feature type="domain" description="Tryptophan synthase beta chain-like PALP" evidence="9">
    <location>
        <begin position="31"/>
        <end position="320"/>
    </location>
</feature>
<evidence type="ECO:0000313" key="10">
    <source>
        <dbReference type="EMBL" id="KRL04929.1"/>
    </source>
</evidence>
<dbReference type="GO" id="GO:0004794">
    <property type="term" value="F:threonine deaminase activity"/>
    <property type="evidence" value="ECO:0007669"/>
    <property type="project" value="UniProtKB-EC"/>
</dbReference>
<dbReference type="PATRIC" id="fig|1423759.3.peg.1810"/>
<dbReference type="GO" id="GO:0003941">
    <property type="term" value="F:L-serine ammonia-lyase activity"/>
    <property type="evidence" value="ECO:0007669"/>
    <property type="project" value="TreeGrafter"/>
</dbReference>
<evidence type="ECO:0000259" key="9">
    <source>
        <dbReference type="Pfam" id="PF00291"/>
    </source>
</evidence>
<dbReference type="GO" id="GO:0006565">
    <property type="term" value="P:L-serine catabolic process"/>
    <property type="evidence" value="ECO:0007669"/>
    <property type="project" value="TreeGrafter"/>
</dbReference>
<dbReference type="InterPro" id="IPR050147">
    <property type="entry name" value="Ser/Thr_Dehydratase"/>
</dbReference>
<dbReference type="CDD" id="cd01562">
    <property type="entry name" value="Thr-dehyd"/>
    <property type="match status" value="1"/>
</dbReference>
<dbReference type="EC" id="4.3.1.19" evidence="4"/>
<evidence type="ECO:0000313" key="11">
    <source>
        <dbReference type="Proteomes" id="UP000051448"/>
    </source>
</evidence>
<protein>
    <recommendedName>
        <fullName evidence="4">threonine ammonia-lyase</fullName>
        <ecNumber evidence="4">4.3.1.19</ecNumber>
    </recommendedName>
    <alternativeName>
        <fullName evidence="8">Threonine deaminase</fullName>
    </alternativeName>
</protein>
<evidence type="ECO:0000256" key="6">
    <source>
        <dbReference type="ARBA" id="ARBA00023239"/>
    </source>
</evidence>
<keyword evidence="5" id="KW-0663">Pyridoxal phosphate</keyword>
<dbReference type="InterPro" id="IPR001926">
    <property type="entry name" value="TrpB-like_PALP"/>
</dbReference>
<dbReference type="GO" id="GO:0006567">
    <property type="term" value="P:L-threonine catabolic process"/>
    <property type="evidence" value="ECO:0007669"/>
    <property type="project" value="TreeGrafter"/>
</dbReference>
<dbReference type="STRING" id="1423759.FC92_GL001732"/>
<dbReference type="Proteomes" id="UP000051448">
    <property type="component" value="Unassembled WGS sequence"/>
</dbReference>
<evidence type="ECO:0000256" key="8">
    <source>
        <dbReference type="ARBA" id="ARBA00031427"/>
    </source>
</evidence>
<keyword evidence="11" id="KW-1185">Reference proteome</keyword>
<evidence type="ECO:0000256" key="3">
    <source>
        <dbReference type="ARBA" id="ARBA00010869"/>
    </source>
</evidence>
<evidence type="ECO:0000256" key="7">
    <source>
        <dbReference type="ARBA" id="ARBA00025527"/>
    </source>
</evidence>
<evidence type="ECO:0000256" key="1">
    <source>
        <dbReference type="ARBA" id="ARBA00001274"/>
    </source>
</evidence>
<evidence type="ECO:0000256" key="4">
    <source>
        <dbReference type="ARBA" id="ARBA00012096"/>
    </source>
</evidence>
<evidence type="ECO:0000256" key="5">
    <source>
        <dbReference type="ARBA" id="ARBA00022898"/>
    </source>
</evidence>